<dbReference type="Pfam" id="PF07610">
    <property type="entry name" value="DUF1573"/>
    <property type="match status" value="1"/>
</dbReference>
<accession>A0A1G7B6F0</accession>
<feature type="chain" id="PRO_5011660634" description="DUF1573 domain-containing protein" evidence="1">
    <location>
        <begin position="20"/>
        <end position="121"/>
    </location>
</feature>
<evidence type="ECO:0000313" key="2">
    <source>
        <dbReference type="EMBL" id="SDE22440.1"/>
    </source>
</evidence>
<keyword evidence="1" id="KW-0732">Signal</keyword>
<keyword evidence="3" id="KW-1185">Reference proteome</keyword>
<dbReference type="EMBL" id="FNAS01000005">
    <property type="protein sequence ID" value="SDE22440.1"/>
    <property type="molecule type" value="Genomic_DNA"/>
</dbReference>
<dbReference type="OrthoDB" id="826619at2"/>
<organism evidence="2 3">
    <name type="scientific">Riemerella columbipharyngis</name>
    <dbReference type="NCBI Taxonomy" id="1071918"/>
    <lineage>
        <taxon>Bacteria</taxon>
        <taxon>Pseudomonadati</taxon>
        <taxon>Bacteroidota</taxon>
        <taxon>Flavobacteriia</taxon>
        <taxon>Flavobacteriales</taxon>
        <taxon>Weeksellaceae</taxon>
        <taxon>Riemerella</taxon>
    </lineage>
</organism>
<dbReference type="InterPro" id="IPR013783">
    <property type="entry name" value="Ig-like_fold"/>
</dbReference>
<proteinExistence type="predicted"/>
<gene>
    <name evidence="2" type="ORF">SAMN05421544_10537</name>
</gene>
<dbReference type="PANTHER" id="PTHR37833">
    <property type="entry name" value="LIPOPROTEIN-RELATED"/>
    <property type="match status" value="1"/>
</dbReference>
<name>A0A1G7B6F0_9FLAO</name>
<dbReference type="PANTHER" id="PTHR37833:SF1">
    <property type="entry name" value="SIGNAL PEPTIDE PROTEIN"/>
    <property type="match status" value="1"/>
</dbReference>
<dbReference type="STRING" id="1071918.SAMN05421544_10537"/>
<protein>
    <recommendedName>
        <fullName evidence="4">DUF1573 domain-containing protein</fullName>
    </recommendedName>
</protein>
<sequence>MKKILAGMLLLGGVAVMSAQSISFDKTTIDYGKIKKGADGHRFFTVMNKGDKPLIISKVKPACGCTTPEWDKAPIMPGKSAKIKVGYNTAIVSMFKKSIEVYSNDPEHGRSVLWIQGEVQN</sequence>
<dbReference type="InterPro" id="IPR011467">
    <property type="entry name" value="DUF1573"/>
</dbReference>
<evidence type="ECO:0000313" key="3">
    <source>
        <dbReference type="Proteomes" id="UP000198517"/>
    </source>
</evidence>
<feature type="signal peptide" evidence="1">
    <location>
        <begin position="1"/>
        <end position="19"/>
    </location>
</feature>
<reference evidence="2 3" key="1">
    <citation type="submission" date="2016-10" db="EMBL/GenBank/DDBJ databases">
        <authorList>
            <person name="de Groot N.N."/>
        </authorList>
    </citation>
    <scope>NUCLEOTIDE SEQUENCE [LARGE SCALE GENOMIC DNA]</scope>
    <source>
        <strain evidence="2 3">DSM 24015</strain>
    </source>
</reference>
<evidence type="ECO:0008006" key="4">
    <source>
        <dbReference type="Google" id="ProtNLM"/>
    </source>
</evidence>
<dbReference type="Proteomes" id="UP000198517">
    <property type="component" value="Unassembled WGS sequence"/>
</dbReference>
<dbReference type="AlphaFoldDB" id="A0A1G7B6F0"/>
<dbReference type="Gene3D" id="2.60.40.10">
    <property type="entry name" value="Immunoglobulins"/>
    <property type="match status" value="1"/>
</dbReference>
<evidence type="ECO:0000256" key="1">
    <source>
        <dbReference type="SAM" id="SignalP"/>
    </source>
</evidence>
<dbReference type="RefSeq" id="WP_092736216.1">
    <property type="nucleotide sequence ID" value="NZ_FNAS01000005.1"/>
</dbReference>